<comment type="caution">
    <text evidence="1">The sequence shown here is derived from an EMBL/GenBank/DDBJ whole genome shotgun (WGS) entry which is preliminary data.</text>
</comment>
<dbReference type="InterPro" id="IPR006837">
    <property type="entry name" value="Divergent_DAC"/>
</dbReference>
<dbReference type="Pfam" id="PF04748">
    <property type="entry name" value="Polysacc_deac_2"/>
    <property type="match status" value="1"/>
</dbReference>
<dbReference type="Proteomes" id="UP001230005">
    <property type="component" value="Unassembled WGS sequence"/>
</dbReference>
<organism evidence="1 2">
    <name type="scientific">Evansella vedderi</name>
    <dbReference type="NCBI Taxonomy" id="38282"/>
    <lineage>
        <taxon>Bacteria</taxon>
        <taxon>Bacillati</taxon>
        <taxon>Bacillota</taxon>
        <taxon>Bacilli</taxon>
        <taxon>Bacillales</taxon>
        <taxon>Bacillaceae</taxon>
        <taxon>Evansella</taxon>
    </lineage>
</organism>
<accession>A0ABT9ZY65</accession>
<evidence type="ECO:0000313" key="1">
    <source>
        <dbReference type="EMBL" id="MDQ0256184.1"/>
    </source>
</evidence>
<dbReference type="SUPFAM" id="SSF88713">
    <property type="entry name" value="Glycoside hydrolase/deacetylase"/>
    <property type="match status" value="1"/>
</dbReference>
<dbReference type="EMBL" id="JAUSUG010000015">
    <property type="protein sequence ID" value="MDQ0256184.1"/>
    <property type="molecule type" value="Genomic_DNA"/>
</dbReference>
<dbReference type="PANTHER" id="PTHR30105:SF2">
    <property type="entry name" value="DIVERGENT POLYSACCHARIDE DEACETYLASE SUPERFAMILY"/>
    <property type="match status" value="1"/>
</dbReference>
<sequence length="283" mass="31446">MSLFKRISLCILPLLFINILFLTVLIPSSIIANANEREPSKAAIVIDDFGGYTGGVEKFLHSNIPITVAIMPFLEGSTEQAKLAHELGFEIIIHMPLEPKKGKRSWLGPLPITSDLDTEEVKRRVRKAIEDVPHARGLNNHMGSKIVGNERIVRAILEVAKEHNLYIIDSATSGDSVVGKIAEELDIPFAVRDTFLDDSYSSRDHVYKQMLALCDLAKERGQAIAIGHVGVKGMDTFNGINDALPHFEKNNVLIVPASHLIKTKIEENPDSFWQNKEGDYLDD</sequence>
<dbReference type="CDD" id="cd10936">
    <property type="entry name" value="CE4_DAC2"/>
    <property type="match status" value="1"/>
</dbReference>
<keyword evidence="2" id="KW-1185">Reference proteome</keyword>
<protein>
    <submittedName>
        <fullName evidence="1">Polysaccharide deacetylase 2 family uncharacterized protein YibQ</fullName>
    </submittedName>
</protein>
<dbReference type="Gene3D" id="3.20.20.370">
    <property type="entry name" value="Glycoside hydrolase/deacetylase"/>
    <property type="match status" value="1"/>
</dbReference>
<dbReference type="PANTHER" id="PTHR30105">
    <property type="entry name" value="UNCHARACTERIZED YIBQ-RELATED"/>
    <property type="match status" value="1"/>
</dbReference>
<gene>
    <name evidence="1" type="ORF">J2S74_003602</name>
</gene>
<reference evidence="1 2" key="1">
    <citation type="submission" date="2023-07" db="EMBL/GenBank/DDBJ databases">
        <title>Genomic Encyclopedia of Type Strains, Phase IV (KMG-IV): sequencing the most valuable type-strain genomes for metagenomic binning, comparative biology and taxonomic classification.</title>
        <authorList>
            <person name="Goeker M."/>
        </authorList>
    </citation>
    <scope>NUCLEOTIDE SEQUENCE [LARGE SCALE GENOMIC DNA]</scope>
    <source>
        <strain evidence="1 2">DSM 9768</strain>
    </source>
</reference>
<dbReference type="InterPro" id="IPR011330">
    <property type="entry name" value="Glyco_hydro/deAcase_b/a-brl"/>
</dbReference>
<evidence type="ECO:0000313" key="2">
    <source>
        <dbReference type="Proteomes" id="UP001230005"/>
    </source>
</evidence>
<dbReference type="RefSeq" id="WP_307327922.1">
    <property type="nucleotide sequence ID" value="NZ_JAUSUG010000015.1"/>
</dbReference>
<proteinExistence type="predicted"/>
<name>A0ABT9ZY65_9BACI</name>